<organism evidence="4">
    <name type="scientific">Leptocylindrus danicus</name>
    <dbReference type="NCBI Taxonomy" id="163516"/>
    <lineage>
        <taxon>Eukaryota</taxon>
        <taxon>Sar</taxon>
        <taxon>Stramenopiles</taxon>
        <taxon>Ochrophyta</taxon>
        <taxon>Bacillariophyta</taxon>
        <taxon>Coscinodiscophyceae</taxon>
        <taxon>Chaetocerotophycidae</taxon>
        <taxon>Leptocylindrales</taxon>
        <taxon>Leptocylindraceae</taxon>
        <taxon>Leptocylindrus</taxon>
    </lineage>
</organism>
<gene>
    <name evidence="4" type="ORF">LDAN0321_LOCUS12752</name>
</gene>
<dbReference type="CDD" id="cd00302">
    <property type="entry name" value="cytochrome_P450"/>
    <property type="match status" value="1"/>
</dbReference>
<comment type="cofactor">
    <cofactor evidence="2">
        <name>heme</name>
        <dbReference type="ChEBI" id="CHEBI:30413"/>
    </cofactor>
</comment>
<evidence type="ECO:0008006" key="5">
    <source>
        <dbReference type="Google" id="ProtNLM"/>
    </source>
</evidence>
<name>A0A7S2KWM7_9STRA</name>
<dbReference type="GO" id="GO:0004497">
    <property type="term" value="F:monooxygenase activity"/>
    <property type="evidence" value="ECO:0007669"/>
    <property type="project" value="InterPro"/>
</dbReference>
<dbReference type="PANTHER" id="PTHR24305">
    <property type="entry name" value="CYTOCHROME P450"/>
    <property type="match status" value="1"/>
</dbReference>
<dbReference type="PRINTS" id="PR00463">
    <property type="entry name" value="EP450I"/>
</dbReference>
<dbReference type="PANTHER" id="PTHR24305:SF166">
    <property type="entry name" value="CYTOCHROME P450 12A4, MITOCHONDRIAL-RELATED"/>
    <property type="match status" value="1"/>
</dbReference>
<evidence type="ECO:0000256" key="1">
    <source>
        <dbReference type="ARBA" id="ARBA00010617"/>
    </source>
</evidence>
<dbReference type="AlphaFoldDB" id="A0A7S2KWM7"/>
<dbReference type="InterPro" id="IPR002401">
    <property type="entry name" value="Cyt_P450_E_grp-I"/>
</dbReference>
<keyword evidence="3" id="KW-0472">Membrane</keyword>
<keyword evidence="3" id="KW-0812">Transmembrane</keyword>
<keyword evidence="2" id="KW-0349">Heme</keyword>
<feature type="transmembrane region" description="Helical" evidence="3">
    <location>
        <begin position="26"/>
        <end position="48"/>
    </location>
</feature>
<keyword evidence="3" id="KW-1133">Transmembrane helix</keyword>
<keyword evidence="2" id="KW-0479">Metal-binding</keyword>
<keyword evidence="2" id="KW-0408">Iron</keyword>
<proteinExistence type="inferred from homology"/>
<dbReference type="InterPro" id="IPR050121">
    <property type="entry name" value="Cytochrome_P450_monoxygenase"/>
</dbReference>
<dbReference type="Pfam" id="PF00067">
    <property type="entry name" value="p450"/>
    <property type="match status" value="1"/>
</dbReference>
<dbReference type="EMBL" id="HBGY01020220">
    <property type="protein sequence ID" value="CAD9589005.1"/>
    <property type="molecule type" value="Transcribed_RNA"/>
</dbReference>
<sequence length="526" mass="59958">MNPKNWIMITSSSSPETFAIMTNDRIAWTCTCFCILIASVAAAVILLYNKTKKQERQQQLKPLPLPPMAPYTFLQIVHHLTGPDLPWFFLRISRAPNIGPIFRIQMHPLSSLFGRIITANNNCNWGPTFVVTADAKLAQMVLRDSANYKHPCVYGRFEKVGGRSIFSTEGARWHHARKAVSPAFHSKQIARMNEVVSCQIRQWMDNTFTPLYVNTGTPFDPSEELLRQMLKGISLAGFDYTISEEEVEMVLLEISIAFREILAQSINPLRDKFSAFHAAGRRMMLSSARAHKFAQSVLDHYRRRSNSMNSTIISEHHNNMIISMIANNDQYQSDDERCSDIISFYIAGHDTTAYTLAWILLELARNPAEQSRLREALRRASVDDRIHTPELKHVIKEGMRLHPVGTNIWRTLDKNITTEDYSIPKGAHISIATLSIQRNAEYFEDPDEFRPSRWEDPSDAALSAFLPFALGRRNCVGQSLAYAELYNTLAILLVDHEFRVVDEGRVDYFVTLKPIGVKLIVNKVEQ</sequence>
<comment type="similarity">
    <text evidence="1">Belongs to the cytochrome P450 family.</text>
</comment>
<feature type="binding site" description="axial binding residue" evidence="2">
    <location>
        <position position="475"/>
    </location>
    <ligand>
        <name>heme</name>
        <dbReference type="ChEBI" id="CHEBI:30413"/>
    </ligand>
    <ligandPart>
        <name>Fe</name>
        <dbReference type="ChEBI" id="CHEBI:18248"/>
    </ligandPart>
</feature>
<dbReference type="GO" id="GO:0005506">
    <property type="term" value="F:iron ion binding"/>
    <property type="evidence" value="ECO:0007669"/>
    <property type="project" value="InterPro"/>
</dbReference>
<evidence type="ECO:0000256" key="3">
    <source>
        <dbReference type="SAM" id="Phobius"/>
    </source>
</evidence>
<dbReference type="SUPFAM" id="SSF48264">
    <property type="entry name" value="Cytochrome P450"/>
    <property type="match status" value="1"/>
</dbReference>
<dbReference type="Gene3D" id="1.10.630.10">
    <property type="entry name" value="Cytochrome P450"/>
    <property type="match status" value="1"/>
</dbReference>
<dbReference type="InterPro" id="IPR036396">
    <property type="entry name" value="Cyt_P450_sf"/>
</dbReference>
<evidence type="ECO:0000313" key="4">
    <source>
        <dbReference type="EMBL" id="CAD9589005.1"/>
    </source>
</evidence>
<evidence type="ECO:0000256" key="2">
    <source>
        <dbReference type="PIRSR" id="PIRSR602401-1"/>
    </source>
</evidence>
<accession>A0A7S2KWM7</accession>
<dbReference type="InterPro" id="IPR001128">
    <property type="entry name" value="Cyt_P450"/>
</dbReference>
<reference evidence="4" key="1">
    <citation type="submission" date="2021-01" db="EMBL/GenBank/DDBJ databases">
        <authorList>
            <person name="Corre E."/>
            <person name="Pelletier E."/>
            <person name="Niang G."/>
            <person name="Scheremetjew M."/>
            <person name="Finn R."/>
            <person name="Kale V."/>
            <person name="Holt S."/>
            <person name="Cochrane G."/>
            <person name="Meng A."/>
            <person name="Brown T."/>
            <person name="Cohen L."/>
        </authorList>
    </citation>
    <scope>NUCLEOTIDE SEQUENCE</scope>
    <source>
        <strain evidence="4">B650</strain>
    </source>
</reference>
<protein>
    <recommendedName>
        <fullName evidence="5">Cytochrome P450</fullName>
    </recommendedName>
</protein>
<dbReference type="GO" id="GO:0016705">
    <property type="term" value="F:oxidoreductase activity, acting on paired donors, with incorporation or reduction of molecular oxygen"/>
    <property type="evidence" value="ECO:0007669"/>
    <property type="project" value="InterPro"/>
</dbReference>
<dbReference type="PRINTS" id="PR00385">
    <property type="entry name" value="P450"/>
</dbReference>
<dbReference type="GO" id="GO:0020037">
    <property type="term" value="F:heme binding"/>
    <property type="evidence" value="ECO:0007669"/>
    <property type="project" value="InterPro"/>
</dbReference>